<dbReference type="EMBL" id="NBSH01000019">
    <property type="protein sequence ID" value="ORX33589.1"/>
    <property type="molecule type" value="Genomic_DNA"/>
</dbReference>
<feature type="compositionally biased region" description="Basic and acidic residues" evidence="1">
    <location>
        <begin position="42"/>
        <end position="53"/>
    </location>
</feature>
<feature type="compositionally biased region" description="Low complexity" evidence="1">
    <location>
        <begin position="148"/>
        <end position="161"/>
    </location>
</feature>
<keyword evidence="3" id="KW-1185">Reference proteome</keyword>
<feature type="compositionally biased region" description="Polar residues" evidence="1">
    <location>
        <begin position="136"/>
        <end position="147"/>
    </location>
</feature>
<feature type="compositionally biased region" description="Polar residues" evidence="1">
    <location>
        <begin position="255"/>
        <end position="266"/>
    </location>
</feature>
<comment type="caution">
    <text evidence="2">The sequence shown here is derived from an EMBL/GenBank/DDBJ whole genome shotgun (WGS) entry which is preliminary data.</text>
</comment>
<evidence type="ECO:0000313" key="3">
    <source>
        <dbReference type="Proteomes" id="UP000193218"/>
    </source>
</evidence>
<name>A0A1Y1U6D1_9TREE</name>
<dbReference type="GeneID" id="33560550"/>
<dbReference type="RefSeq" id="XP_021867908.1">
    <property type="nucleotide sequence ID" value="XM_022018741.1"/>
</dbReference>
<evidence type="ECO:0000313" key="2">
    <source>
        <dbReference type="EMBL" id="ORX33589.1"/>
    </source>
</evidence>
<feature type="compositionally biased region" description="Basic residues" evidence="1">
    <location>
        <begin position="1"/>
        <end position="10"/>
    </location>
</feature>
<reference evidence="2 3" key="1">
    <citation type="submission" date="2017-03" db="EMBL/GenBank/DDBJ databases">
        <title>Widespread Adenine N6-methylation of Active Genes in Fungi.</title>
        <authorList>
            <consortium name="DOE Joint Genome Institute"/>
            <person name="Mondo S.J."/>
            <person name="Dannebaum R.O."/>
            <person name="Kuo R.C."/>
            <person name="Louie K.B."/>
            <person name="Bewick A.J."/>
            <person name="Labutti K."/>
            <person name="Haridas S."/>
            <person name="Kuo A."/>
            <person name="Salamov A."/>
            <person name="Ahrendt S.R."/>
            <person name="Lau R."/>
            <person name="Bowen B.P."/>
            <person name="Lipzen A."/>
            <person name="Sullivan W."/>
            <person name="Andreopoulos W.B."/>
            <person name="Clum A."/>
            <person name="Lindquist E."/>
            <person name="Daum C."/>
            <person name="Northen T.R."/>
            <person name="Ramamoorthy G."/>
            <person name="Schmitz R.J."/>
            <person name="Gryganskyi A."/>
            <person name="Culley D."/>
            <person name="Magnuson J."/>
            <person name="James T.Y."/>
            <person name="O'Malley M.A."/>
            <person name="Stajich J.E."/>
            <person name="Spatafora J.W."/>
            <person name="Visel A."/>
            <person name="Grigoriev I.V."/>
        </authorList>
    </citation>
    <scope>NUCLEOTIDE SEQUENCE [LARGE SCALE GENOMIC DNA]</scope>
    <source>
        <strain evidence="2 3">NRRL Y-17943</strain>
    </source>
</reference>
<organism evidence="2 3">
    <name type="scientific">Kockovaella imperatae</name>
    <dbReference type="NCBI Taxonomy" id="4999"/>
    <lineage>
        <taxon>Eukaryota</taxon>
        <taxon>Fungi</taxon>
        <taxon>Dikarya</taxon>
        <taxon>Basidiomycota</taxon>
        <taxon>Agaricomycotina</taxon>
        <taxon>Tremellomycetes</taxon>
        <taxon>Tremellales</taxon>
        <taxon>Cuniculitremaceae</taxon>
        <taxon>Kockovaella</taxon>
    </lineage>
</organism>
<dbReference type="AlphaFoldDB" id="A0A1Y1U6D1"/>
<evidence type="ECO:0000256" key="1">
    <source>
        <dbReference type="SAM" id="MobiDB-lite"/>
    </source>
</evidence>
<feature type="region of interest" description="Disordered" evidence="1">
    <location>
        <begin position="250"/>
        <end position="339"/>
    </location>
</feature>
<proteinExistence type="predicted"/>
<dbReference type="OrthoDB" id="2574664at2759"/>
<gene>
    <name evidence="2" type="ORF">BD324DRAFT_654044</name>
</gene>
<feature type="compositionally biased region" description="Low complexity" evidence="1">
    <location>
        <begin position="103"/>
        <end position="122"/>
    </location>
</feature>
<feature type="compositionally biased region" description="Basic and acidic residues" evidence="1">
    <location>
        <begin position="326"/>
        <end position="339"/>
    </location>
</feature>
<sequence length="366" mass="41060">MLAAMRKRPRSPSPDTEITSPLDVLLKRRRKRDYFGNIPSDGVEHDSDHHFSDSEGSVLYPRFKEKRRTRQWERQNAPQHSSASGYPFIGQQPYPLRPSLGESRSQPEISSSSSLPTGSHPPTVDQSPLPRWPFSSGPQAESSRIAMSSSPIRHYSPSSSPWRPAIGHSKMNVAKKVAELDTEDFEPMNEDDMRREWGEEYSAQNSLLHSLHKARNTPYTSSLHYGGLSADAADTPDQTILQTPAFASPHAHQYPSYTHSTPSNAIRTAMGPPSSSQTKAWSTPWPIASSTDPTPYRDNALPSSPFTSATLHTTPSTDNADMELDYGPHPRHEMSDSRTRYEEANRLLAELAFDRERRWGDPSKRQ</sequence>
<accession>A0A1Y1U6D1</accession>
<protein>
    <submittedName>
        <fullName evidence="2">Uncharacterized protein</fullName>
    </submittedName>
</protein>
<dbReference type="InParanoid" id="A0A1Y1U6D1"/>
<feature type="compositionally biased region" description="Polar residues" evidence="1">
    <location>
        <begin position="74"/>
        <end position="84"/>
    </location>
</feature>
<dbReference type="Proteomes" id="UP000193218">
    <property type="component" value="Unassembled WGS sequence"/>
</dbReference>
<feature type="compositionally biased region" description="Polar residues" evidence="1">
    <location>
        <begin position="301"/>
        <end position="319"/>
    </location>
</feature>
<feature type="region of interest" description="Disordered" evidence="1">
    <location>
        <begin position="1"/>
        <end position="167"/>
    </location>
</feature>